<comment type="similarity">
    <text evidence="3">Belongs to the peptidase M50B family.</text>
</comment>
<dbReference type="PANTHER" id="PTHR31412">
    <property type="entry name" value="ZINC METALLOPROTEASE EGY1"/>
    <property type="match status" value="1"/>
</dbReference>
<keyword evidence="8" id="KW-0378">Hydrolase</keyword>
<feature type="transmembrane region" description="Helical" evidence="14">
    <location>
        <begin position="408"/>
        <end position="427"/>
    </location>
</feature>
<evidence type="ECO:0000256" key="11">
    <source>
        <dbReference type="ARBA" id="ARBA00023049"/>
    </source>
</evidence>
<feature type="compositionally biased region" description="Low complexity" evidence="13">
    <location>
        <begin position="266"/>
        <end position="279"/>
    </location>
</feature>
<evidence type="ECO:0000256" key="8">
    <source>
        <dbReference type="ARBA" id="ARBA00022801"/>
    </source>
</evidence>
<dbReference type="EMBL" id="KK100887">
    <property type="protein sequence ID" value="KIZ03245.1"/>
    <property type="molecule type" value="Genomic_DNA"/>
</dbReference>
<evidence type="ECO:0000256" key="13">
    <source>
        <dbReference type="SAM" id="MobiDB-lite"/>
    </source>
</evidence>
<dbReference type="PANTHER" id="PTHR31412:SF0">
    <property type="entry name" value="ZINC METALLOPROTEASE EGY1, CHLOROPLASTIC-RELATED"/>
    <property type="match status" value="1"/>
</dbReference>
<feature type="transmembrane region" description="Helical" evidence="14">
    <location>
        <begin position="549"/>
        <end position="574"/>
    </location>
</feature>
<evidence type="ECO:0000256" key="7">
    <source>
        <dbReference type="ARBA" id="ARBA00022692"/>
    </source>
</evidence>
<dbReference type="KEGG" id="mng:MNEG_4714"/>
<reference evidence="16 17" key="1">
    <citation type="journal article" date="2013" name="BMC Genomics">
        <title>Reconstruction of the lipid metabolism for the microalga Monoraphidium neglectum from its genome sequence reveals characteristics suitable for biofuel production.</title>
        <authorList>
            <person name="Bogen C."/>
            <person name="Al-Dilaimi A."/>
            <person name="Albersmeier A."/>
            <person name="Wichmann J."/>
            <person name="Grundmann M."/>
            <person name="Rupp O."/>
            <person name="Lauersen K.J."/>
            <person name="Blifernez-Klassen O."/>
            <person name="Kalinowski J."/>
            <person name="Goesmann A."/>
            <person name="Mussgnug J.H."/>
            <person name="Kruse O."/>
        </authorList>
    </citation>
    <scope>NUCLEOTIDE SEQUENCE [LARGE SCALE GENOMIC DNA]</scope>
    <source>
        <strain evidence="16 17">SAG 48.87</strain>
    </source>
</reference>
<feature type="domain" description="Peptidase M50" evidence="15">
    <location>
        <begin position="380"/>
        <end position="542"/>
    </location>
</feature>
<evidence type="ECO:0000256" key="10">
    <source>
        <dbReference type="ARBA" id="ARBA00022989"/>
    </source>
</evidence>
<dbReference type="GeneID" id="25737591"/>
<organism evidence="16 17">
    <name type="scientific">Monoraphidium neglectum</name>
    <dbReference type="NCBI Taxonomy" id="145388"/>
    <lineage>
        <taxon>Eukaryota</taxon>
        <taxon>Viridiplantae</taxon>
        <taxon>Chlorophyta</taxon>
        <taxon>core chlorophytes</taxon>
        <taxon>Chlorophyceae</taxon>
        <taxon>CS clade</taxon>
        <taxon>Sphaeropleales</taxon>
        <taxon>Selenastraceae</taxon>
        <taxon>Monoraphidium</taxon>
    </lineage>
</organism>
<protein>
    <recommendedName>
        <fullName evidence="15">Peptidase M50 domain-containing protein</fullName>
    </recommendedName>
</protein>
<keyword evidence="10 14" id="KW-1133">Transmembrane helix</keyword>
<dbReference type="CDD" id="cd06160">
    <property type="entry name" value="S2P-M50_like_2"/>
    <property type="match status" value="1"/>
</dbReference>
<sequence length="630" mass="65985">MQSRTLRLRVTARQHRAVPAVGLSRRTRATVCRATTEDTQNERIKSTLADLDALLGIQEEPKASDKAATADAAAAAASPLSPEALQTAVAEEVQRLATKDGVTNPELEGVITEQMKKILDRAKALADEQAKEGGAAGTNTGAPGVPRQVLRQDFENLLDIFFSGETGVDKADMQKLRESGVFGPLTFWVTEMRNLQDPADVAAGNSKQQVGYLIRGNLRKPRLEVYEALCAKVAQLFGTKYEVLMIEDPDVLDPDDAPLARPQPPASSNGASTSGRGGAAAAPVAEDNVRVAFQLVPAAAAQPPQSNGWQVTVAGVLLLFFLASAVQLSLVANITKLPKARETLEYFANPDNLNSDALPPGLDTWDPAPYLACAVPIFASVLGVNFVHEVGHRIAAGIRKVKLGPTYFIPNLQIGSFGAITPLASLLKGRRDLWDVAAAGPIAGGLASLALLAIGLQQSQQGGGGIPQELMIPVPTQLFQGSLLLGTATRVALGEAAMARAEVLVSPLVIAGWCGLITTSLNLLPVGSLDGGRMMQAAFGSQALSLSSFFTYVGLGLGLLGSSLSLPFGLYVLICQRTAERYIKDNVTGVGSGKQAATAAAVLAAILILVPMAPELAQSVGVGPTPNLFM</sequence>
<name>A0A0D2MJT1_9CHLO</name>
<keyword evidence="6" id="KW-0645">Protease</keyword>
<keyword evidence="7 14" id="KW-0812">Transmembrane</keyword>
<dbReference type="OrthoDB" id="195057at2759"/>
<feature type="region of interest" description="Disordered" evidence="13">
    <location>
        <begin position="254"/>
        <end position="279"/>
    </location>
</feature>
<keyword evidence="17" id="KW-1185">Reference proteome</keyword>
<dbReference type="AlphaFoldDB" id="A0A0D2MJT1"/>
<dbReference type="STRING" id="145388.A0A0D2MJT1"/>
<evidence type="ECO:0000256" key="6">
    <source>
        <dbReference type="ARBA" id="ARBA00022670"/>
    </source>
</evidence>
<feature type="transmembrane region" description="Helical" evidence="14">
    <location>
        <begin position="595"/>
        <end position="613"/>
    </location>
</feature>
<dbReference type="GO" id="GO:0006508">
    <property type="term" value="P:proteolysis"/>
    <property type="evidence" value="ECO:0007669"/>
    <property type="project" value="UniProtKB-KW"/>
</dbReference>
<keyword evidence="5" id="KW-0934">Plastid</keyword>
<evidence type="ECO:0000256" key="12">
    <source>
        <dbReference type="ARBA" id="ARBA00023136"/>
    </source>
</evidence>
<evidence type="ECO:0000256" key="1">
    <source>
        <dbReference type="ARBA" id="ARBA00004141"/>
    </source>
</evidence>
<evidence type="ECO:0000256" key="9">
    <source>
        <dbReference type="ARBA" id="ARBA00022946"/>
    </source>
</evidence>
<keyword evidence="12 14" id="KW-0472">Membrane</keyword>
<keyword evidence="4" id="KW-0150">Chloroplast</keyword>
<dbReference type="GO" id="GO:0008237">
    <property type="term" value="F:metallopeptidase activity"/>
    <property type="evidence" value="ECO:0007669"/>
    <property type="project" value="UniProtKB-KW"/>
</dbReference>
<evidence type="ECO:0000313" key="16">
    <source>
        <dbReference type="EMBL" id="KIZ03245.1"/>
    </source>
</evidence>
<dbReference type="GO" id="GO:0016020">
    <property type="term" value="C:membrane"/>
    <property type="evidence" value="ECO:0007669"/>
    <property type="project" value="UniProtKB-SubCell"/>
</dbReference>
<feature type="transmembrane region" description="Helical" evidence="14">
    <location>
        <begin position="311"/>
        <end position="332"/>
    </location>
</feature>
<dbReference type="GO" id="GO:0009507">
    <property type="term" value="C:chloroplast"/>
    <property type="evidence" value="ECO:0007669"/>
    <property type="project" value="UniProtKB-SubCell"/>
</dbReference>
<feature type="transmembrane region" description="Helical" evidence="14">
    <location>
        <begin position="368"/>
        <end position="387"/>
    </location>
</feature>
<dbReference type="RefSeq" id="XP_013902264.1">
    <property type="nucleotide sequence ID" value="XM_014046810.1"/>
</dbReference>
<evidence type="ECO:0000256" key="5">
    <source>
        <dbReference type="ARBA" id="ARBA00022640"/>
    </source>
</evidence>
<keyword evidence="9" id="KW-0809">Transit peptide</keyword>
<gene>
    <name evidence="16" type="ORF">MNEG_4714</name>
</gene>
<evidence type="ECO:0000256" key="14">
    <source>
        <dbReference type="SAM" id="Phobius"/>
    </source>
</evidence>
<evidence type="ECO:0000259" key="15">
    <source>
        <dbReference type="Pfam" id="PF02163"/>
    </source>
</evidence>
<evidence type="ECO:0000256" key="3">
    <source>
        <dbReference type="ARBA" id="ARBA00007931"/>
    </source>
</evidence>
<comment type="subcellular location">
    <subcellularLocation>
        <location evidence="1">Membrane</location>
        <topology evidence="1">Multi-pass membrane protein</topology>
    </subcellularLocation>
    <subcellularLocation>
        <location evidence="2">Plastid</location>
        <location evidence="2">Chloroplast</location>
    </subcellularLocation>
</comment>
<keyword evidence="11" id="KW-0482">Metalloprotease</keyword>
<dbReference type="Pfam" id="PF02163">
    <property type="entry name" value="Peptidase_M50"/>
    <property type="match status" value="1"/>
</dbReference>
<evidence type="ECO:0000313" key="17">
    <source>
        <dbReference type="Proteomes" id="UP000054498"/>
    </source>
</evidence>
<feature type="transmembrane region" description="Helical" evidence="14">
    <location>
        <begin position="433"/>
        <end position="456"/>
    </location>
</feature>
<accession>A0A0D2MJT1</accession>
<feature type="transmembrane region" description="Helical" evidence="14">
    <location>
        <begin position="508"/>
        <end position="529"/>
    </location>
</feature>
<dbReference type="Proteomes" id="UP000054498">
    <property type="component" value="Unassembled WGS sequence"/>
</dbReference>
<evidence type="ECO:0000256" key="2">
    <source>
        <dbReference type="ARBA" id="ARBA00004229"/>
    </source>
</evidence>
<proteinExistence type="inferred from homology"/>
<dbReference type="InterPro" id="IPR044838">
    <property type="entry name" value="EGY1-like"/>
</dbReference>
<evidence type="ECO:0000256" key="4">
    <source>
        <dbReference type="ARBA" id="ARBA00022528"/>
    </source>
</evidence>
<dbReference type="InterPro" id="IPR008915">
    <property type="entry name" value="Peptidase_M50"/>
</dbReference>